<evidence type="ECO:0000256" key="6">
    <source>
        <dbReference type="ARBA" id="ARBA00023187"/>
    </source>
</evidence>
<evidence type="ECO:0000313" key="11">
    <source>
        <dbReference type="Proteomes" id="UP000236544"/>
    </source>
</evidence>
<dbReference type="OrthoDB" id="10267305at2759"/>
<feature type="domain" description="CWF21" evidence="9">
    <location>
        <begin position="61"/>
        <end position="107"/>
    </location>
</feature>
<keyword evidence="11" id="KW-1185">Reference proteome</keyword>
<proteinExistence type="inferred from homology"/>
<evidence type="ECO:0000313" key="10">
    <source>
        <dbReference type="EMBL" id="CUS24425.1"/>
    </source>
</evidence>
<dbReference type="AlphaFoldDB" id="A0A0P1KYH3"/>
<dbReference type="PANTHER" id="PTHR36562">
    <property type="entry name" value="SERINE/ARGININE REPETITIVE MATRIX 2"/>
    <property type="match status" value="1"/>
</dbReference>
<dbReference type="PANTHER" id="PTHR36562:SF5">
    <property type="entry name" value="SERINE_ARGININE REPETITIVE MATRIX 2"/>
    <property type="match status" value="1"/>
</dbReference>
<evidence type="ECO:0000256" key="1">
    <source>
        <dbReference type="ARBA" id="ARBA00004123"/>
    </source>
</evidence>
<keyword evidence="6" id="KW-0508">mRNA splicing</keyword>
<dbReference type="SMART" id="SM01115">
    <property type="entry name" value="cwf21"/>
    <property type="match status" value="1"/>
</dbReference>
<keyword evidence="7" id="KW-0539">Nucleus</keyword>
<dbReference type="Proteomes" id="UP000236544">
    <property type="component" value="Unassembled WGS sequence"/>
</dbReference>
<reference evidence="11" key="1">
    <citation type="submission" date="2015-10" db="EMBL/GenBank/DDBJ databases">
        <authorList>
            <person name="Devillers H."/>
        </authorList>
    </citation>
    <scope>NUCLEOTIDE SEQUENCE [LARGE SCALE GENOMIC DNA]</scope>
</reference>
<evidence type="ECO:0000256" key="2">
    <source>
        <dbReference type="ARBA" id="ARBA00005954"/>
    </source>
</evidence>
<keyword evidence="4" id="KW-0507">mRNA processing</keyword>
<evidence type="ECO:0000256" key="4">
    <source>
        <dbReference type="ARBA" id="ARBA00022664"/>
    </source>
</evidence>
<evidence type="ECO:0000256" key="5">
    <source>
        <dbReference type="ARBA" id="ARBA00022728"/>
    </source>
</evidence>
<dbReference type="CDD" id="cd21372">
    <property type="entry name" value="cwf21_CWC21-like"/>
    <property type="match status" value="1"/>
</dbReference>
<comment type="similarity">
    <text evidence="2">Belongs to the CWC21 family.</text>
</comment>
<comment type="subcellular location">
    <subcellularLocation>
        <location evidence="1">Nucleus</location>
    </subcellularLocation>
</comment>
<dbReference type="GO" id="GO:0006397">
    <property type="term" value="P:mRNA processing"/>
    <property type="evidence" value="ECO:0007669"/>
    <property type="project" value="UniProtKB-KW"/>
</dbReference>
<keyword evidence="5" id="KW-0747">Spliceosome</keyword>
<accession>A0A0P1KYH3</accession>
<dbReference type="InterPro" id="IPR013170">
    <property type="entry name" value="mRNA_splic_Cwf21_dom"/>
</dbReference>
<organism evidence="10 11">
    <name type="scientific">Lachancea quebecensis</name>
    <dbReference type="NCBI Taxonomy" id="1654605"/>
    <lineage>
        <taxon>Eukaryota</taxon>
        <taxon>Fungi</taxon>
        <taxon>Dikarya</taxon>
        <taxon>Ascomycota</taxon>
        <taxon>Saccharomycotina</taxon>
        <taxon>Saccharomycetes</taxon>
        <taxon>Saccharomycetales</taxon>
        <taxon>Saccharomycetaceae</taxon>
        <taxon>Lachancea</taxon>
    </lineage>
</organism>
<feature type="region of interest" description="Disordered" evidence="8">
    <location>
        <begin position="108"/>
        <end position="134"/>
    </location>
</feature>
<feature type="compositionally biased region" description="Polar residues" evidence="8">
    <location>
        <begin position="12"/>
        <end position="26"/>
    </location>
</feature>
<gene>
    <name evidence="10" type="ORF">LAQU0_S16e01420g</name>
</gene>
<name>A0A0P1KYH3_9SACH</name>
<evidence type="ECO:0000256" key="3">
    <source>
        <dbReference type="ARBA" id="ARBA00020641"/>
    </source>
</evidence>
<dbReference type="InterPro" id="IPR051372">
    <property type="entry name" value="CWC21"/>
</dbReference>
<dbReference type="EMBL" id="LN890574">
    <property type="protein sequence ID" value="CUS24425.1"/>
    <property type="molecule type" value="Genomic_DNA"/>
</dbReference>
<dbReference type="GO" id="GO:0008380">
    <property type="term" value="P:RNA splicing"/>
    <property type="evidence" value="ECO:0007669"/>
    <property type="project" value="UniProtKB-KW"/>
</dbReference>
<evidence type="ECO:0000256" key="7">
    <source>
        <dbReference type="ARBA" id="ARBA00023242"/>
    </source>
</evidence>
<sequence>MSYDGIGLKSAKGSSTSGHIQQSLALNTERKNVKNFLSRVEKQQKRPKPNAQSKHKDESILKHLNKREVELRVSEYRDTLEEDDSLSDASIDAKCEEYRKKVALQLQKERDDEKLRNAYVSRSKRQAESGATDQ</sequence>
<feature type="region of interest" description="Disordered" evidence="8">
    <location>
        <begin position="1"/>
        <end position="65"/>
    </location>
</feature>
<evidence type="ECO:0000256" key="8">
    <source>
        <dbReference type="SAM" id="MobiDB-lite"/>
    </source>
</evidence>
<dbReference type="Gene3D" id="6.10.140.420">
    <property type="match status" value="1"/>
</dbReference>
<dbReference type="Pfam" id="PF08312">
    <property type="entry name" value="cwf21"/>
    <property type="match status" value="1"/>
</dbReference>
<protein>
    <recommendedName>
        <fullName evidence="3">Pre-mRNA-splicing factor CWC21</fullName>
    </recommendedName>
</protein>
<feature type="compositionally biased region" description="Basic and acidic residues" evidence="8">
    <location>
        <begin position="54"/>
        <end position="65"/>
    </location>
</feature>
<evidence type="ECO:0000259" key="9">
    <source>
        <dbReference type="SMART" id="SM01115"/>
    </source>
</evidence>
<dbReference type="GO" id="GO:0005681">
    <property type="term" value="C:spliceosomal complex"/>
    <property type="evidence" value="ECO:0007669"/>
    <property type="project" value="UniProtKB-KW"/>
</dbReference>